<reference evidence="2" key="1">
    <citation type="submission" date="2016-10" db="EMBL/GenBank/DDBJ databases">
        <authorList>
            <person name="de Groot N.N."/>
        </authorList>
    </citation>
    <scope>NUCLEOTIDE SEQUENCE</scope>
</reference>
<proteinExistence type="predicted"/>
<feature type="transmembrane region" description="Helical" evidence="1">
    <location>
        <begin position="241"/>
        <end position="258"/>
    </location>
</feature>
<sequence>MLVLRTFWLSLLFLFTSVVYAQSEFKYSYMPKSVYENQLFAVTVIGIGEEGVHDISFTFHQTHIKPLFDKPLIIHNGKDSFYTFYFQAEKENIHIPTLSISTQEREVILDSQTVFIKPLKARRDFCQVLAADMKIKNSQVSNYDEKNHIVTLSIEAYEANLQDISLSNVKESGVDALYRNFAKVTAEFYVVVPQAQKKLRFTYFNTIKKQYVFKEISLALEDATVSTQSDLNPKEDNFEKLKKYALMVLSGFFILMFLVKRDFFYLVFGTVSVITLLTLYIPHKKICIAQGAPLYILPTSTSTISTKIDSRLNTMLLGERNGYKKVEYKEGIIGWIKNEDLCQN</sequence>
<organism evidence="2">
    <name type="scientific">hydrothermal vent metagenome</name>
    <dbReference type="NCBI Taxonomy" id="652676"/>
    <lineage>
        <taxon>unclassified sequences</taxon>
        <taxon>metagenomes</taxon>
        <taxon>ecological metagenomes</taxon>
    </lineage>
</organism>
<keyword evidence="1" id="KW-0472">Membrane</keyword>
<feature type="transmembrane region" description="Helical" evidence="1">
    <location>
        <begin position="263"/>
        <end position="281"/>
    </location>
</feature>
<name>A0A1W1CQU0_9ZZZZ</name>
<keyword evidence="1" id="KW-0812">Transmembrane</keyword>
<accession>A0A1W1CQU0</accession>
<evidence type="ECO:0000256" key="1">
    <source>
        <dbReference type="SAM" id="Phobius"/>
    </source>
</evidence>
<dbReference type="EMBL" id="FPHI01000040">
    <property type="protein sequence ID" value="SFV68248.1"/>
    <property type="molecule type" value="Genomic_DNA"/>
</dbReference>
<keyword evidence="1" id="KW-1133">Transmembrane helix</keyword>
<gene>
    <name evidence="2" type="ORF">MNB_SV-3-1280</name>
</gene>
<protein>
    <submittedName>
        <fullName evidence="2">Putative periplasmic protein</fullName>
    </submittedName>
</protein>
<dbReference type="AlphaFoldDB" id="A0A1W1CQU0"/>
<evidence type="ECO:0000313" key="2">
    <source>
        <dbReference type="EMBL" id="SFV68248.1"/>
    </source>
</evidence>